<dbReference type="GO" id="GO:0055085">
    <property type="term" value="P:transmembrane transport"/>
    <property type="evidence" value="ECO:0007669"/>
    <property type="project" value="InterPro"/>
</dbReference>
<dbReference type="Pfam" id="PF00528">
    <property type="entry name" value="BPD_transp_1"/>
    <property type="match status" value="1"/>
</dbReference>
<feature type="transmembrane region" description="Helical" evidence="7">
    <location>
        <begin position="73"/>
        <end position="94"/>
    </location>
</feature>
<evidence type="ECO:0000256" key="2">
    <source>
        <dbReference type="ARBA" id="ARBA00022448"/>
    </source>
</evidence>
<dbReference type="AlphaFoldDB" id="A0A7Z2VG85"/>
<feature type="transmembrane region" description="Helical" evidence="7">
    <location>
        <begin position="138"/>
        <end position="158"/>
    </location>
</feature>
<feature type="transmembrane region" description="Helical" evidence="7">
    <location>
        <begin position="106"/>
        <end position="126"/>
    </location>
</feature>
<keyword evidence="6 7" id="KW-0472">Membrane</keyword>
<comment type="similarity">
    <text evidence="7">Belongs to the binding-protein-dependent transport system permease family.</text>
</comment>
<feature type="transmembrane region" description="Helical" evidence="7">
    <location>
        <begin position="254"/>
        <end position="274"/>
    </location>
</feature>
<dbReference type="PROSITE" id="PS50928">
    <property type="entry name" value="ABC_TM1"/>
    <property type="match status" value="1"/>
</dbReference>
<organism evidence="9 10">
    <name type="scientific">Cohnella herbarum</name>
    <dbReference type="NCBI Taxonomy" id="2728023"/>
    <lineage>
        <taxon>Bacteria</taxon>
        <taxon>Bacillati</taxon>
        <taxon>Bacillota</taxon>
        <taxon>Bacilli</taxon>
        <taxon>Bacillales</taxon>
        <taxon>Paenibacillaceae</taxon>
        <taxon>Cohnella</taxon>
    </lineage>
</organism>
<evidence type="ECO:0000313" key="10">
    <source>
        <dbReference type="Proteomes" id="UP000502248"/>
    </source>
</evidence>
<feature type="transmembrane region" description="Helical" evidence="7">
    <location>
        <begin position="179"/>
        <end position="201"/>
    </location>
</feature>
<keyword evidence="10" id="KW-1185">Reference proteome</keyword>
<feature type="transmembrane region" description="Helical" evidence="7">
    <location>
        <begin position="12"/>
        <end position="32"/>
    </location>
</feature>
<protein>
    <submittedName>
        <fullName evidence="9">Carbohydrate ABC transporter permease</fullName>
    </submittedName>
</protein>
<evidence type="ECO:0000313" key="9">
    <source>
        <dbReference type="EMBL" id="QJD82547.1"/>
    </source>
</evidence>
<dbReference type="RefSeq" id="WP_169278845.1">
    <property type="nucleotide sequence ID" value="NZ_CP051680.1"/>
</dbReference>
<dbReference type="SUPFAM" id="SSF161098">
    <property type="entry name" value="MetI-like"/>
    <property type="match status" value="1"/>
</dbReference>
<keyword evidence="4 7" id="KW-0812">Transmembrane</keyword>
<keyword evidence="3" id="KW-1003">Cell membrane</keyword>
<evidence type="ECO:0000256" key="3">
    <source>
        <dbReference type="ARBA" id="ARBA00022475"/>
    </source>
</evidence>
<keyword evidence="2 7" id="KW-0813">Transport</keyword>
<dbReference type="InterPro" id="IPR035906">
    <property type="entry name" value="MetI-like_sf"/>
</dbReference>
<dbReference type="Gene3D" id="1.10.3720.10">
    <property type="entry name" value="MetI-like"/>
    <property type="match status" value="1"/>
</dbReference>
<feature type="domain" description="ABC transmembrane type-1" evidence="8">
    <location>
        <begin position="71"/>
        <end position="272"/>
    </location>
</feature>
<comment type="subcellular location">
    <subcellularLocation>
        <location evidence="1 7">Cell membrane</location>
        <topology evidence="1 7">Multi-pass membrane protein</topology>
    </subcellularLocation>
</comment>
<evidence type="ECO:0000256" key="7">
    <source>
        <dbReference type="RuleBase" id="RU363032"/>
    </source>
</evidence>
<dbReference type="InterPro" id="IPR000515">
    <property type="entry name" value="MetI-like"/>
</dbReference>
<evidence type="ECO:0000259" key="8">
    <source>
        <dbReference type="PROSITE" id="PS50928"/>
    </source>
</evidence>
<evidence type="ECO:0000256" key="5">
    <source>
        <dbReference type="ARBA" id="ARBA00022989"/>
    </source>
</evidence>
<accession>A0A7Z2VG85</accession>
<dbReference type="PANTHER" id="PTHR43744">
    <property type="entry name" value="ABC TRANSPORTER PERMEASE PROTEIN MG189-RELATED-RELATED"/>
    <property type="match status" value="1"/>
</dbReference>
<dbReference type="CDD" id="cd06261">
    <property type="entry name" value="TM_PBP2"/>
    <property type="match status" value="1"/>
</dbReference>
<reference evidence="9 10" key="1">
    <citation type="submission" date="2020-04" db="EMBL/GenBank/DDBJ databases">
        <title>Genome sequencing of novel species.</title>
        <authorList>
            <person name="Heo J."/>
            <person name="Kim S.-J."/>
            <person name="Kim J.-S."/>
            <person name="Hong S.-B."/>
            <person name="Kwon S.-W."/>
        </authorList>
    </citation>
    <scope>NUCLEOTIDE SEQUENCE [LARGE SCALE GENOMIC DNA]</scope>
    <source>
        <strain evidence="9 10">MFER-1</strain>
    </source>
</reference>
<evidence type="ECO:0000256" key="1">
    <source>
        <dbReference type="ARBA" id="ARBA00004651"/>
    </source>
</evidence>
<gene>
    <name evidence="9" type="ORF">HH215_04630</name>
</gene>
<evidence type="ECO:0000256" key="6">
    <source>
        <dbReference type="ARBA" id="ARBA00023136"/>
    </source>
</evidence>
<proteinExistence type="inferred from homology"/>
<dbReference type="GO" id="GO:0005886">
    <property type="term" value="C:plasma membrane"/>
    <property type="evidence" value="ECO:0007669"/>
    <property type="project" value="UniProtKB-SubCell"/>
</dbReference>
<evidence type="ECO:0000256" key="4">
    <source>
        <dbReference type="ARBA" id="ARBA00022692"/>
    </source>
</evidence>
<dbReference type="Proteomes" id="UP000502248">
    <property type="component" value="Chromosome"/>
</dbReference>
<dbReference type="KEGG" id="cheb:HH215_04630"/>
<dbReference type="EMBL" id="CP051680">
    <property type="protein sequence ID" value="QJD82547.1"/>
    <property type="molecule type" value="Genomic_DNA"/>
</dbReference>
<keyword evidence="5 7" id="KW-1133">Transmembrane helix</keyword>
<sequence>MRRKESVFQSVNGTLLAVVGLMMLAPIVHLLAVSLSDPIYAQAKLVSFWPKGFSVVVYEKIFAMKEIWRSMGVSVYISAFGTLLTLIVTSMTAFALSRPFMPYRKWAMGFLIITFIFPVPLIPEYLLVKSLNMLDTLWALMIPGLTGVFNIIIMKTFFQNVSGEIVEAAKIDGCGEAGIYWRIVLPLSTAVIATIGLFHAVGQWNSYFGALIYLRSKELWPIQVLLQNLVVKKNINNMMGNTDVNLNLATTPEMMSAGIIIVAMLPILLVYPFLQKYFVKGAMLGSLKE</sequence>
<dbReference type="PANTHER" id="PTHR43744:SF9">
    <property type="entry name" value="POLYGALACTURONAN_RHAMNOGALACTURONAN TRANSPORT SYSTEM PERMEASE PROTEIN YTCP"/>
    <property type="match status" value="1"/>
</dbReference>
<name>A0A7Z2VG85_9BACL</name>